<name>A0ACC7P1L7_9BACL</name>
<dbReference type="EMBL" id="JBJURJ010000015">
    <property type="protein sequence ID" value="MFM9330888.1"/>
    <property type="molecule type" value="Genomic_DNA"/>
</dbReference>
<comment type="caution">
    <text evidence="1">The sequence shown here is derived from an EMBL/GenBank/DDBJ whole genome shotgun (WGS) entry which is preliminary data.</text>
</comment>
<accession>A0ACC7P1L7</accession>
<reference evidence="1" key="1">
    <citation type="submission" date="2024-12" db="EMBL/GenBank/DDBJ databases">
        <authorList>
            <person name="Wu N."/>
        </authorList>
    </citation>
    <scope>NUCLEOTIDE SEQUENCE</scope>
    <source>
        <strain evidence="1">P15</strain>
    </source>
</reference>
<proteinExistence type="predicted"/>
<keyword evidence="2" id="KW-1185">Reference proteome</keyword>
<organism evidence="1 2">
    <name type="scientific">Paenibacillus mesotrionivorans</name>
    <dbReference type="NCBI Taxonomy" id="3160968"/>
    <lineage>
        <taxon>Bacteria</taxon>
        <taxon>Bacillati</taxon>
        <taxon>Bacillota</taxon>
        <taxon>Bacilli</taxon>
        <taxon>Bacillales</taxon>
        <taxon>Paenibacillaceae</taxon>
        <taxon>Paenibacillus</taxon>
    </lineage>
</organism>
<evidence type="ECO:0000313" key="2">
    <source>
        <dbReference type="Proteomes" id="UP001631969"/>
    </source>
</evidence>
<dbReference type="Proteomes" id="UP001631969">
    <property type="component" value="Unassembled WGS sequence"/>
</dbReference>
<sequence>MMHKKSGYKTEAKKGEFQPFPVGASEIVLTSVTLSGLVPADRVLLLLEIGWDKPLNWDMGELDIRIRRNSAMGPVIYQMTEGCFFKAHTRTKYEESGQTGTVSYFLTVASPELKARIVGPYGLEGAVYGA</sequence>
<evidence type="ECO:0000313" key="1">
    <source>
        <dbReference type="EMBL" id="MFM9330888.1"/>
    </source>
</evidence>
<gene>
    <name evidence="1" type="ORF">ACI1P1_21590</name>
</gene>
<protein>
    <submittedName>
        <fullName evidence="1">Uncharacterized protein</fullName>
    </submittedName>
</protein>